<dbReference type="InterPro" id="IPR007278">
    <property type="entry name" value="DUF397"/>
</dbReference>
<dbReference type="AlphaFoldDB" id="A0A6G4WST2"/>
<sequence>MWRTSSYSNEAGSECVEVADNLAAVLIRDTKDHTMGTLTASPEAWSAFVGGAKAAEL</sequence>
<protein>
    <submittedName>
        <fullName evidence="2">DUF397 domain-containing protein</fullName>
    </submittedName>
</protein>
<dbReference type="EMBL" id="JAAKZZ010000046">
    <property type="protein sequence ID" value="NGO68168.1"/>
    <property type="molecule type" value="Genomic_DNA"/>
</dbReference>
<dbReference type="Proteomes" id="UP000477722">
    <property type="component" value="Unassembled WGS sequence"/>
</dbReference>
<name>A0A6G4WST2_9ACTN</name>
<gene>
    <name evidence="2" type="ORF">G5C65_07345</name>
</gene>
<proteinExistence type="predicted"/>
<comment type="caution">
    <text evidence="2">The sequence shown here is derived from an EMBL/GenBank/DDBJ whole genome shotgun (WGS) entry which is preliminary data.</text>
</comment>
<evidence type="ECO:0000313" key="3">
    <source>
        <dbReference type="Proteomes" id="UP000477722"/>
    </source>
</evidence>
<dbReference type="Pfam" id="PF04149">
    <property type="entry name" value="DUF397"/>
    <property type="match status" value="1"/>
</dbReference>
<feature type="domain" description="DUF397" evidence="1">
    <location>
        <begin position="2"/>
        <end position="53"/>
    </location>
</feature>
<organism evidence="2 3">
    <name type="scientific">Streptomyces boncukensis</name>
    <dbReference type="NCBI Taxonomy" id="2711219"/>
    <lineage>
        <taxon>Bacteria</taxon>
        <taxon>Bacillati</taxon>
        <taxon>Actinomycetota</taxon>
        <taxon>Actinomycetes</taxon>
        <taxon>Kitasatosporales</taxon>
        <taxon>Streptomycetaceae</taxon>
        <taxon>Streptomyces</taxon>
    </lineage>
</organism>
<evidence type="ECO:0000313" key="2">
    <source>
        <dbReference type="EMBL" id="NGO68168.1"/>
    </source>
</evidence>
<evidence type="ECO:0000259" key="1">
    <source>
        <dbReference type="Pfam" id="PF04149"/>
    </source>
</evidence>
<keyword evidence="3" id="KW-1185">Reference proteome</keyword>
<accession>A0A6G4WST2</accession>
<reference evidence="2 3" key="1">
    <citation type="submission" date="2020-02" db="EMBL/GenBank/DDBJ databases">
        <title>Whole-genome analyses of novel actinobacteria.</title>
        <authorList>
            <person name="Sahin N."/>
            <person name="Tatar D."/>
        </authorList>
    </citation>
    <scope>NUCLEOTIDE SEQUENCE [LARGE SCALE GENOMIC DNA]</scope>
    <source>
        <strain evidence="2 3">SB3404</strain>
    </source>
</reference>